<dbReference type="Proteomes" id="UP000783287">
    <property type="component" value="Unassembled WGS sequence"/>
</dbReference>
<protein>
    <submittedName>
        <fullName evidence="7">Phosphoketolase family protein</fullName>
    </submittedName>
</protein>
<feature type="domain" description="Xylulose 5-phosphate/Fructose 6-phosphate phosphoketolase C-terminal" evidence="5">
    <location>
        <begin position="580"/>
        <end position="783"/>
    </location>
</feature>
<keyword evidence="3" id="KW-0786">Thiamine pyrophosphate</keyword>
<dbReference type="InterPro" id="IPR018970">
    <property type="entry name" value="Xul5P/Fru6P_PKetolase_N"/>
</dbReference>
<evidence type="ECO:0000256" key="2">
    <source>
        <dbReference type="ARBA" id="ARBA00005623"/>
    </source>
</evidence>
<dbReference type="Gene3D" id="3.40.50.920">
    <property type="match status" value="1"/>
</dbReference>
<dbReference type="PROSITE" id="PS60003">
    <property type="entry name" value="PHOSPHOKETOLASE_2"/>
    <property type="match status" value="1"/>
</dbReference>
<evidence type="ECO:0000259" key="6">
    <source>
        <dbReference type="Pfam" id="PF09364"/>
    </source>
</evidence>
<dbReference type="InterPro" id="IPR018969">
    <property type="entry name" value="Xul5P/Fru6P_PKetolase_C"/>
</dbReference>
<organism evidence="7 8">
    <name type="scientific">Candidatus Dojkabacteria bacterium</name>
    <dbReference type="NCBI Taxonomy" id="2099670"/>
    <lineage>
        <taxon>Bacteria</taxon>
        <taxon>Candidatus Dojkabacteria</taxon>
    </lineage>
</organism>
<gene>
    <name evidence="7" type="ORF">KC909_01405</name>
</gene>
<evidence type="ECO:0000313" key="7">
    <source>
        <dbReference type="EMBL" id="MCA9382998.1"/>
    </source>
</evidence>
<proteinExistence type="inferred from homology"/>
<evidence type="ECO:0000256" key="3">
    <source>
        <dbReference type="ARBA" id="ARBA00023052"/>
    </source>
</evidence>
<reference evidence="7" key="2">
    <citation type="journal article" date="2021" name="Microbiome">
        <title>Successional dynamics and alternative stable states in a saline activated sludge microbial community over 9 years.</title>
        <authorList>
            <person name="Wang Y."/>
            <person name="Ye J."/>
            <person name="Ju F."/>
            <person name="Liu L."/>
            <person name="Boyd J.A."/>
            <person name="Deng Y."/>
            <person name="Parks D.H."/>
            <person name="Jiang X."/>
            <person name="Yin X."/>
            <person name="Woodcroft B.J."/>
            <person name="Tyson G.W."/>
            <person name="Hugenholtz P."/>
            <person name="Polz M.F."/>
            <person name="Zhang T."/>
        </authorList>
    </citation>
    <scope>NUCLEOTIDE SEQUENCE</scope>
    <source>
        <strain evidence="7">HKST-UBA14</strain>
    </source>
</reference>
<dbReference type="PANTHER" id="PTHR31273">
    <property type="entry name" value="PHOSPHOKETOLASE-RELATED"/>
    <property type="match status" value="1"/>
</dbReference>
<keyword evidence="4" id="KW-0456">Lyase</keyword>
<dbReference type="PROSITE" id="PS60002">
    <property type="entry name" value="PHOSPHOKETOLASE_1"/>
    <property type="match status" value="1"/>
</dbReference>
<dbReference type="PIRSF" id="PIRSF017245">
    <property type="entry name" value="Phosphoketolase"/>
    <property type="match status" value="1"/>
</dbReference>
<feature type="domain" description="Xylulose 5-phosphate/Fructose 6-phosphate phosphoketolase N-terminal" evidence="6">
    <location>
        <begin position="9"/>
        <end position="365"/>
    </location>
</feature>
<evidence type="ECO:0000259" key="5">
    <source>
        <dbReference type="Pfam" id="PF09363"/>
    </source>
</evidence>
<dbReference type="EMBL" id="JAGQLK010000018">
    <property type="protein sequence ID" value="MCA9382998.1"/>
    <property type="molecule type" value="Genomic_DNA"/>
</dbReference>
<dbReference type="InterPro" id="IPR019790">
    <property type="entry name" value="Xul5P/Fru6P_PKetolase_CS"/>
</dbReference>
<sequence>MSAQYDFINNDLLVSISKYLRLTNYLGAAQLYLKDNFTLDQPLTEEHIKKRVLGHWGTVPGINFAYLMLNLLIQRHKQEIMLVVGPGHGYPALLANLFVEGTWAEFYPEYEFGKESFGNLIKNFSWPGGYPSHANPETPGVILEGGELGYALATAFGAAMDNPELIVACIVGDGEAETGPTATAWHSNKFLNPVTSGAVLPIVHINSYKISGPTLYGTMSDEELTHLFKGYGYEPIIVEGHFLYEDMLKAMEDAYQMIKATQREARENGNLFKPKWPVILMRTKKGWTGPRFLGDKMIEDSFRSHGVPLEHVLDEKQEFDTLKNWLESYNIHELLTDDFKPIKEISRLIPEKELRIGMNKHANNMVSKPINLPEIFNHEVKIEKPTVTSAGNMKVLGEYLSKVMELNMDSFRVMSPDETESNKLHALFETTQRGYIWPIPEGSENIGPYGRVMEILSEHTLQGWMQGYVLTGRNSIFISYEAFLMIVSSMVDQYAKFLKQARHVEWRKPIPSMNIVLTSSSWRQDHNGFSHQNPGFISDALNNHSEVMNIHFPADANMLLATMEECFKSKNTINLIITGKRDLPQYLTMAQAKKQLSLGIDRWEWAGNNDKDPDVVFAATGDYSTQEVLAAIQILRDEAPELNTRFISVSELTCFGIGDNRNMCRVSLPRFREVFGLDRKIIYAYHGYPEDIKQLVFNHPDSHRFSVHGYIEQGTTTTPFDMQVQNQASRYHLAIEAIKAAAEVNPEVRKNKEMLLKKFETLLMKHKVYIHEHGEDMPEILNFKFK</sequence>
<dbReference type="InterPro" id="IPR005593">
    <property type="entry name" value="Xul5P/Fru6P_PKetolase"/>
</dbReference>
<dbReference type="Pfam" id="PF09364">
    <property type="entry name" value="XFP_N"/>
    <property type="match status" value="1"/>
</dbReference>
<dbReference type="Pfam" id="PF09363">
    <property type="entry name" value="XFP_C"/>
    <property type="match status" value="1"/>
</dbReference>
<dbReference type="InterPro" id="IPR009014">
    <property type="entry name" value="Transketo_C/PFOR_II"/>
</dbReference>
<reference evidence="7" key="1">
    <citation type="submission" date="2020-04" db="EMBL/GenBank/DDBJ databases">
        <authorList>
            <person name="Zhang T."/>
        </authorList>
    </citation>
    <scope>NUCLEOTIDE SEQUENCE</scope>
    <source>
        <strain evidence="7">HKST-UBA14</strain>
    </source>
</reference>
<name>A0A955L5G3_9BACT</name>
<dbReference type="NCBIfam" id="NF003619">
    <property type="entry name" value="PRK05261.1-4"/>
    <property type="match status" value="1"/>
</dbReference>
<comment type="caution">
    <text evidence="7">The sequence shown here is derived from an EMBL/GenBank/DDBJ whole genome shotgun (WGS) entry which is preliminary data.</text>
</comment>
<evidence type="ECO:0000256" key="1">
    <source>
        <dbReference type="ARBA" id="ARBA00001964"/>
    </source>
</evidence>
<dbReference type="GO" id="GO:0005975">
    <property type="term" value="P:carbohydrate metabolic process"/>
    <property type="evidence" value="ECO:0007669"/>
    <property type="project" value="InterPro"/>
</dbReference>
<dbReference type="GO" id="GO:0016832">
    <property type="term" value="F:aldehyde-lyase activity"/>
    <property type="evidence" value="ECO:0007669"/>
    <property type="project" value="InterPro"/>
</dbReference>
<dbReference type="Gene3D" id="3.40.50.970">
    <property type="match status" value="2"/>
</dbReference>
<dbReference type="PANTHER" id="PTHR31273:SF1">
    <property type="entry name" value="PHOSPHOKETOLASE-RELATED"/>
    <property type="match status" value="1"/>
</dbReference>
<comment type="cofactor">
    <cofactor evidence="1">
        <name>thiamine diphosphate</name>
        <dbReference type="ChEBI" id="CHEBI:58937"/>
    </cofactor>
</comment>
<evidence type="ECO:0000313" key="8">
    <source>
        <dbReference type="Proteomes" id="UP000783287"/>
    </source>
</evidence>
<comment type="similarity">
    <text evidence="2">Belongs to the XFP family.</text>
</comment>
<accession>A0A955L5G3</accession>
<dbReference type="SUPFAM" id="SSF52518">
    <property type="entry name" value="Thiamin diphosphate-binding fold (THDP-binding)"/>
    <property type="match status" value="2"/>
</dbReference>
<evidence type="ECO:0000256" key="4">
    <source>
        <dbReference type="ARBA" id="ARBA00023239"/>
    </source>
</evidence>
<dbReference type="AlphaFoldDB" id="A0A955L5G3"/>
<dbReference type="InterPro" id="IPR029061">
    <property type="entry name" value="THDP-binding"/>
</dbReference>
<dbReference type="InterPro" id="IPR019789">
    <property type="entry name" value="Xul5P/Fru6P_PKetolase_ThDP_BS"/>
</dbReference>
<dbReference type="NCBIfam" id="NF003616">
    <property type="entry name" value="PRK05261.1-1"/>
    <property type="match status" value="1"/>
</dbReference>
<dbReference type="Pfam" id="PF03894">
    <property type="entry name" value="XFP"/>
    <property type="match status" value="1"/>
</dbReference>